<accession>A0A540R499</accession>
<name>A0A540R499_9CORY</name>
<comment type="caution">
    <text evidence="2">The sequence shown here is derived from an EMBL/GenBank/DDBJ whole genome shotgun (WGS) entry which is preliminary data.</text>
</comment>
<evidence type="ECO:0000313" key="3">
    <source>
        <dbReference type="Proteomes" id="UP000318080"/>
    </source>
</evidence>
<dbReference type="STRING" id="1686286.GCA_900092335_02384"/>
<evidence type="ECO:0000313" key="2">
    <source>
        <dbReference type="EMBL" id="TQE42565.1"/>
    </source>
</evidence>
<dbReference type="RefSeq" id="WP_068801955.1">
    <property type="nucleotide sequence ID" value="NZ_JADPQA010000015.1"/>
</dbReference>
<organism evidence="2 3">
    <name type="scientific">Corynebacterium phoceense</name>
    <dbReference type="NCBI Taxonomy" id="1686286"/>
    <lineage>
        <taxon>Bacteria</taxon>
        <taxon>Bacillati</taxon>
        <taxon>Actinomycetota</taxon>
        <taxon>Actinomycetes</taxon>
        <taxon>Mycobacteriales</taxon>
        <taxon>Corynebacteriaceae</taxon>
        <taxon>Corynebacterium</taxon>
    </lineage>
</organism>
<reference evidence="2 3" key="1">
    <citation type="submission" date="2019-06" db="EMBL/GenBank/DDBJ databases">
        <title>Draft genome of C. phoceense Strain 272.</title>
        <authorList>
            <person name="Pacheco L.G.C."/>
            <person name="Barberis C.M."/>
            <person name="Almuzara M.N."/>
            <person name="Traglia G.M."/>
            <person name="Santos C.S."/>
            <person name="Rocha D.J.P.G."/>
            <person name="Aguiar E.R.G.R."/>
            <person name="Vay C.A."/>
        </authorList>
    </citation>
    <scope>NUCLEOTIDE SEQUENCE [LARGE SCALE GENOMIC DNA]</scope>
    <source>
        <strain evidence="2 3">272</strain>
    </source>
</reference>
<dbReference type="GeneID" id="79853533"/>
<sequence>MSSKKRESTHRNPLLGARAVEVAREAVAELGEGGIGKHIGVAGLTRNVATHRFEADMPGYPGWEWQAVLACAAGSEDVTVNEVALVPGGDALQAPEWVPYAERVRPGDLGPGDLMPVPDDDRLDDFGNLTEAAVQDARTRWRTGEFGPNSAMAAAAPLQCKTCAFMVPFMPNFGVCANAYSADGRVVHATYGCGAHSKTTVTETDNEPGRAFDDEKPIF</sequence>
<feature type="compositionally biased region" description="Basic and acidic residues" evidence="1">
    <location>
        <begin position="207"/>
        <end position="219"/>
    </location>
</feature>
<gene>
    <name evidence="2" type="ORF">EJK80_11960</name>
</gene>
<dbReference type="InterPro" id="IPR021391">
    <property type="entry name" value="DUF3027"/>
</dbReference>
<dbReference type="Proteomes" id="UP000318080">
    <property type="component" value="Unassembled WGS sequence"/>
</dbReference>
<dbReference type="Pfam" id="PF11228">
    <property type="entry name" value="DUF3027"/>
    <property type="match status" value="2"/>
</dbReference>
<dbReference type="AlphaFoldDB" id="A0A540R499"/>
<evidence type="ECO:0000256" key="1">
    <source>
        <dbReference type="SAM" id="MobiDB-lite"/>
    </source>
</evidence>
<keyword evidence="3" id="KW-1185">Reference proteome</keyword>
<feature type="region of interest" description="Disordered" evidence="1">
    <location>
        <begin position="200"/>
        <end position="219"/>
    </location>
</feature>
<protein>
    <submittedName>
        <fullName evidence="2">DUF3027 domain-containing protein</fullName>
    </submittedName>
</protein>
<proteinExistence type="predicted"/>
<dbReference type="EMBL" id="VHIR01000023">
    <property type="protein sequence ID" value="TQE42565.1"/>
    <property type="molecule type" value="Genomic_DNA"/>
</dbReference>